<dbReference type="InterPro" id="IPR052895">
    <property type="entry name" value="HetReg/Transcr_Mod"/>
</dbReference>
<evidence type="ECO:0000313" key="3">
    <source>
        <dbReference type="Proteomes" id="UP001303889"/>
    </source>
</evidence>
<keyword evidence="1" id="KW-0472">Membrane</keyword>
<accession>A0AAN6MG58</accession>
<name>A0AAN6MG58_9PEZI</name>
<proteinExistence type="predicted"/>
<dbReference type="PANTHER" id="PTHR24148:SF64">
    <property type="entry name" value="HETEROKARYON INCOMPATIBILITY DOMAIN-CONTAINING PROTEIN"/>
    <property type="match status" value="1"/>
</dbReference>
<evidence type="ECO:0000256" key="1">
    <source>
        <dbReference type="SAM" id="Phobius"/>
    </source>
</evidence>
<sequence>MAGFYLVPIHLAVPLAVLILALTPLTPLACAWLACTTLARGVRQRDASVQTAKTLLRQVLLAIILPWAALALLTAMIFTQLLLTPLSLAFHLRNLEHTLTRLSTRLPASPPPPFPADLSTLPKYTFAPLPPPEATATPTIRLLTLHPSHTRTSPLCGTISTVELTSSLDYDALSYSWRAADDEEEMDSLMVLDARKRTWSVLEVTGGCAAGLRRVRRRAGERRVKGGVNGGSGVEQERGTVGAAENKGVEGMKEKGRMVELVGRIFEGARRVVVYTGEGDKEVEGLFKWVGALGERELKGRERGLLGRSSRDRGEWWSGWGKGEEIERVWNSWGKRAWEALRDGWGIEGLGLGVERPVEQPGDLQPALRAFFGRRIFGRVWPLQEMLLPEPERVRFICGRSVVGGEMVMHLATLLDKSKWLETGARFGSLLWAAPEGGLKRSHLLEVLLETQHRQCQDPRDKIYGVLALVERLDGGARMSKVKVGYDKSLAEIYSAYSAQFIRWHGPGFFLSLVKSPPNLKDLPSWSADWTVQWPNQRALGGRTYSARSRTGDGKDSVMGFEVEEKTGRVVMNIMRPRIVRGFYTRTGHFDSDERIRIENVRQLGRDETLVEMYPGLALLLQQVRGDPEHFIFVQTCPHAPSRQGVERVVANWSQVVVEQDEMGLQGDDGTLVRAYLSLPRVYKIV</sequence>
<dbReference type="EMBL" id="MU855722">
    <property type="protein sequence ID" value="KAK3899949.1"/>
    <property type="molecule type" value="Genomic_DNA"/>
</dbReference>
<organism evidence="2 3">
    <name type="scientific">Staphylotrichum tortipilum</name>
    <dbReference type="NCBI Taxonomy" id="2831512"/>
    <lineage>
        <taxon>Eukaryota</taxon>
        <taxon>Fungi</taxon>
        <taxon>Dikarya</taxon>
        <taxon>Ascomycota</taxon>
        <taxon>Pezizomycotina</taxon>
        <taxon>Sordariomycetes</taxon>
        <taxon>Sordariomycetidae</taxon>
        <taxon>Sordariales</taxon>
        <taxon>Chaetomiaceae</taxon>
        <taxon>Staphylotrichum</taxon>
    </lineage>
</organism>
<dbReference type="AlphaFoldDB" id="A0AAN6MG58"/>
<comment type="caution">
    <text evidence="2">The sequence shown here is derived from an EMBL/GenBank/DDBJ whole genome shotgun (WGS) entry which is preliminary data.</text>
</comment>
<keyword evidence="3" id="KW-1185">Reference proteome</keyword>
<gene>
    <name evidence="2" type="ORF">C8A05DRAFT_36426</name>
</gene>
<keyword evidence="1" id="KW-0812">Transmembrane</keyword>
<feature type="transmembrane region" description="Helical" evidence="1">
    <location>
        <begin position="12"/>
        <end position="39"/>
    </location>
</feature>
<evidence type="ECO:0000313" key="2">
    <source>
        <dbReference type="EMBL" id="KAK3899949.1"/>
    </source>
</evidence>
<protein>
    <submittedName>
        <fullName evidence="2">Uncharacterized protein</fullName>
    </submittedName>
</protein>
<dbReference type="PANTHER" id="PTHR24148">
    <property type="entry name" value="ANKYRIN REPEAT DOMAIN-CONTAINING PROTEIN 39 HOMOLOG-RELATED"/>
    <property type="match status" value="1"/>
</dbReference>
<feature type="transmembrane region" description="Helical" evidence="1">
    <location>
        <begin position="59"/>
        <end position="83"/>
    </location>
</feature>
<keyword evidence="1" id="KW-1133">Transmembrane helix</keyword>
<reference evidence="2" key="1">
    <citation type="journal article" date="2023" name="Mol. Phylogenet. Evol.">
        <title>Genome-scale phylogeny and comparative genomics of the fungal order Sordariales.</title>
        <authorList>
            <person name="Hensen N."/>
            <person name="Bonometti L."/>
            <person name="Westerberg I."/>
            <person name="Brannstrom I.O."/>
            <person name="Guillou S."/>
            <person name="Cros-Aarteil S."/>
            <person name="Calhoun S."/>
            <person name="Haridas S."/>
            <person name="Kuo A."/>
            <person name="Mondo S."/>
            <person name="Pangilinan J."/>
            <person name="Riley R."/>
            <person name="LaButti K."/>
            <person name="Andreopoulos B."/>
            <person name="Lipzen A."/>
            <person name="Chen C."/>
            <person name="Yan M."/>
            <person name="Daum C."/>
            <person name="Ng V."/>
            <person name="Clum A."/>
            <person name="Steindorff A."/>
            <person name="Ohm R.A."/>
            <person name="Martin F."/>
            <person name="Silar P."/>
            <person name="Natvig D.O."/>
            <person name="Lalanne C."/>
            <person name="Gautier V."/>
            <person name="Ament-Velasquez S.L."/>
            <person name="Kruys A."/>
            <person name="Hutchinson M.I."/>
            <person name="Powell A.J."/>
            <person name="Barry K."/>
            <person name="Miller A.N."/>
            <person name="Grigoriev I.V."/>
            <person name="Debuchy R."/>
            <person name="Gladieux P."/>
            <person name="Hiltunen Thoren M."/>
            <person name="Johannesson H."/>
        </authorList>
    </citation>
    <scope>NUCLEOTIDE SEQUENCE</scope>
    <source>
        <strain evidence="2">CBS 103.79</strain>
    </source>
</reference>
<reference evidence="2" key="2">
    <citation type="submission" date="2023-05" db="EMBL/GenBank/DDBJ databases">
        <authorList>
            <consortium name="Lawrence Berkeley National Laboratory"/>
            <person name="Steindorff A."/>
            <person name="Hensen N."/>
            <person name="Bonometti L."/>
            <person name="Westerberg I."/>
            <person name="Brannstrom I.O."/>
            <person name="Guillou S."/>
            <person name="Cros-Aarteil S."/>
            <person name="Calhoun S."/>
            <person name="Haridas S."/>
            <person name="Kuo A."/>
            <person name="Mondo S."/>
            <person name="Pangilinan J."/>
            <person name="Riley R."/>
            <person name="Labutti K."/>
            <person name="Andreopoulos B."/>
            <person name="Lipzen A."/>
            <person name="Chen C."/>
            <person name="Yanf M."/>
            <person name="Daum C."/>
            <person name="Ng V."/>
            <person name="Clum A."/>
            <person name="Ohm R."/>
            <person name="Martin F."/>
            <person name="Silar P."/>
            <person name="Natvig D."/>
            <person name="Lalanne C."/>
            <person name="Gautier V."/>
            <person name="Ament-Velasquez S.L."/>
            <person name="Kruys A."/>
            <person name="Hutchinson M.I."/>
            <person name="Powell A.J."/>
            <person name="Barry K."/>
            <person name="Miller A.N."/>
            <person name="Grigoriev I.V."/>
            <person name="Debuchy R."/>
            <person name="Gladieux P."/>
            <person name="Thoren M.H."/>
            <person name="Johannesson H."/>
        </authorList>
    </citation>
    <scope>NUCLEOTIDE SEQUENCE</scope>
    <source>
        <strain evidence="2">CBS 103.79</strain>
    </source>
</reference>
<dbReference type="Proteomes" id="UP001303889">
    <property type="component" value="Unassembled WGS sequence"/>
</dbReference>